<dbReference type="PANTHER" id="PTHR36578">
    <property type="entry name" value="CHROMOSOME 15, WHOLE GENOME SHOTGUN SEQUENCE"/>
    <property type="match status" value="1"/>
</dbReference>
<feature type="signal peptide" evidence="1">
    <location>
        <begin position="1"/>
        <end position="20"/>
    </location>
</feature>
<evidence type="ECO:0000259" key="2">
    <source>
        <dbReference type="Pfam" id="PF14295"/>
    </source>
</evidence>
<protein>
    <recommendedName>
        <fullName evidence="2">Apple domain-containing protein</fullName>
    </recommendedName>
</protein>
<dbReference type="Pfam" id="PF14295">
    <property type="entry name" value="PAN_4"/>
    <property type="match status" value="2"/>
</dbReference>
<keyword evidence="1" id="KW-0732">Signal</keyword>
<organism evidence="3 4">
    <name type="scientific">Massarina eburnea CBS 473.64</name>
    <dbReference type="NCBI Taxonomy" id="1395130"/>
    <lineage>
        <taxon>Eukaryota</taxon>
        <taxon>Fungi</taxon>
        <taxon>Dikarya</taxon>
        <taxon>Ascomycota</taxon>
        <taxon>Pezizomycotina</taxon>
        <taxon>Dothideomycetes</taxon>
        <taxon>Pleosporomycetidae</taxon>
        <taxon>Pleosporales</taxon>
        <taxon>Massarineae</taxon>
        <taxon>Massarinaceae</taxon>
        <taxon>Massarina</taxon>
    </lineage>
</organism>
<dbReference type="OrthoDB" id="271448at2759"/>
<dbReference type="Proteomes" id="UP000799753">
    <property type="component" value="Unassembled WGS sequence"/>
</dbReference>
<dbReference type="AlphaFoldDB" id="A0A6A6SFU8"/>
<evidence type="ECO:0000313" key="3">
    <source>
        <dbReference type="EMBL" id="KAF2645298.1"/>
    </source>
</evidence>
<proteinExistence type="predicted"/>
<dbReference type="PANTHER" id="PTHR36578:SF1">
    <property type="entry name" value="APPLE DOMAIN-CONTAINING PROTEIN"/>
    <property type="match status" value="1"/>
</dbReference>
<accession>A0A6A6SFU8</accession>
<feature type="chain" id="PRO_5025560386" description="Apple domain-containing protein" evidence="1">
    <location>
        <begin position="21"/>
        <end position="297"/>
    </location>
</feature>
<evidence type="ECO:0000256" key="1">
    <source>
        <dbReference type="SAM" id="SignalP"/>
    </source>
</evidence>
<sequence length="297" mass="31592">MKYSLTSLAPVAVFVGTVAGAPMVNGNCKVVADTSGAVVPGNGSFEAYTDPSGPLLQAAKQASAPAGYKTLFSKDIGASRQSGYLTYRLLDGPTYDVEQCAAHCNSHADCQSFNIFFERDPKFDHDANPGCEDMTPVTNVKCALFSEDLLTNKANNDKQYDGPNNTGFVNVQVGSSGYVKVSELESRPVSHYKGALQNYGSATELGNKAIKDDASYITYKSLNDPTFAVAECAKACTQQQGCVFFNTYTLLANGVSQGPKCALFNQASDASKAVNEGYGHLGDSYTIENSVSYALEQ</sequence>
<feature type="domain" description="Apple" evidence="2">
    <location>
        <begin position="93"/>
        <end position="113"/>
    </location>
</feature>
<reference evidence="3" key="1">
    <citation type="journal article" date="2020" name="Stud. Mycol.">
        <title>101 Dothideomycetes genomes: a test case for predicting lifestyles and emergence of pathogens.</title>
        <authorList>
            <person name="Haridas S."/>
            <person name="Albert R."/>
            <person name="Binder M."/>
            <person name="Bloem J."/>
            <person name="Labutti K."/>
            <person name="Salamov A."/>
            <person name="Andreopoulos B."/>
            <person name="Baker S."/>
            <person name="Barry K."/>
            <person name="Bills G."/>
            <person name="Bluhm B."/>
            <person name="Cannon C."/>
            <person name="Castanera R."/>
            <person name="Culley D."/>
            <person name="Daum C."/>
            <person name="Ezra D."/>
            <person name="Gonzalez J."/>
            <person name="Henrissat B."/>
            <person name="Kuo A."/>
            <person name="Liang C."/>
            <person name="Lipzen A."/>
            <person name="Lutzoni F."/>
            <person name="Magnuson J."/>
            <person name="Mondo S."/>
            <person name="Nolan M."/>
            <person name="Ohm R."/>
            <person name="Pangilinan J."/>
            <person name="Park H.-J."/>
            <person name="Ramirez L."/>
            <person name="Alfaro M."/>
            <person name="Sun H."/>
            <person name="Tritt A."/>
            <person name="Yoshinaga Y."/>
            <person name="Zwiers L.-H."/>
            <person name="Turgeon B."/>
            <person name="Goodwin S."/>
            <person name="Spatafora J."/>
            <person name="Crous P."/>
            <person name="Grigoriev I."/>
        </authorList>
    </citation>
    <scope>NUCLEOTIDE SEQUENCE</scope>
    <source>
        <strain evidence="3">CBS 473.64</strain>
    </source>
</reference>
<dbReference type="InterPro" id="IPR003609">
    <property type="entry name" value="Pan_app"/>
</dbReference>
<feature type="domain" description="Apple" evidence="2">
    <location>
        <begin position="225"/>
        <end position="263"/>
    </location>
</feature>
<gene>
    <name evidence="3" type="ORF">P280DRAFT_545287</name>
</gene>
<keyword evidence="4" id="KW-1185">Reference proteome</keyword>
<name>A0A6A6SFU8_9PLEO</name>
<evidence type="ECO:0000313" key="4">
    <source>
        <dbReference type="Proteomes" id="UP000799753"/>
    </source>
</evidence>
<dbReference type="EMBL" id="MU006777">
    <property type="protein sequence ID" value="KAF2645298.1"/>
    <property type="molecule type" value="Genomic_DNA"/>
</dbReference>